<dbReference type="Pfam" id="PF20179">
    <property type="entry name" value="MSS51_C"/>
    <property type="match status" value="1"/>
</dbReference>
<comment type="caution">
    <text evidence="2">The sequence shown here is derived from an EMBL/GenBank/DDBJ whole genome shotgun (WGS) entry which is preliminary data.</text>
</comment>
<evidence type="ECO:0000313" key="2">
    <source>
        <dbReference type="EMBL" id="KAJ7749393.1"/>
    </source>
</evidence>
<protein>
    <recommendedName>
        <fullName evidence="1">Mitochondrial splicing suppressor 51-like C-terminal domain-containing protein</fullName>
    </recommendedName>
</protein>
<dbReference type="Proteomes" id="UP001215598">
    <property type="component" value="Unassembled WGS sequence"/>
</dbReference>
<reference evidence="2" key="1">
    <citation type="submission" date="2023-03" db="EMBL/GenBank/DDBJ databases">
        <title>Massive genome expansion in bonnet fungi (Mycena s.s.) driven by repeated elements and novel gene families across ecological guilds.</title>
        <authorList>
            <consortium name="Lawrence Berkeley National Laboratory"/>
            <person name="Harder C.B."/>
            <person name="Miyauchi S."/>
            <person name="Viragh M."/>
            <person name="Kuo A."/>
            <person name="Thoen E."/>
            <person name="Andreopoulos B."/>
            <person name="Lu D."/>
            <person name="Skrede I."/>
            <person name="Drula E."/>
            <person name="Henrissat B."/>
            <person name="Morin E."/>
            <person name="Kohler A."/>
            <person name="Barry K."/>
            <person name="LaButti K."/>
            <person name="Morin E."/>
            <person name="Salamov A."/>
            <person name="Lipzen A."/>
            <person name="Mereny Z."/>
            <person name="Hegedus B."/>
            <person name="Baldrian P."/>
            <person name="Stursova M."/>
            <person name="Weitz H."/>
            <person name="Taylor A."/>
            <person name="Grigoriev I.V."/>
            <person name="Nagy L.G."/>
            <person name="Martin F."/>
            <person name="Kauserud H."/>
        </authorList>
    </citation>
    <scope>NUCLEOTIDE SEQUENCE</scope>
    <source>
        <strain evidence="2">CBHHK182m</strain>
    </source>
</reference>
<dbReference type="AlphaFoldDB" id="A0AAD7N7X0"/>
<accession>A0AAD7N7X0</accession>
<proteinExistence type="predicted"/>
<gene>
    <name evidence="2" type="ORF">B0H16DRAFT_1461172</name>
</gene>
<dbReference type="InterPro" id="IPR046824">
    <property type="entry name" value="Mss51-like_C"/>
</dbReference>
<organism evidence="2 3">
    <name type="scientific">Mycena metata</name>
    <dbReference type="NCBI Taxonomy" id="1033252"/>
    <lineage>
        <taxon>Eukaryota</taxon>
        <taxon>Fungi</taxon>
        <taxon>Dikarya</taxon>
        <taxon>Basidiomycota</taxon>
        <taxon>Agaricomycotina</taxon>
        <taxon>Agaricomycetes</taxon>
        <taxon>Agaricomycetidae</taxon>
        <taxon>Agaricales</taxon>
        <taxon>Marasmiineae</taxon>
        <taxon>Mycenaceae</taxon>
        <taxon>Mycena</taxon>
    </lineage>
</organism>
<dbReference type="EMBL" id="JARKIB010000069">
    <property type="protein sequence ID" value="KAJ7749393.1"/>
    <property type="molecule type" value="Genomic_DNA"/>
</dbReference>
<evidence type="ECO:0000259" key="1">
    <source>
        <dbReference type="Pfam" id="PF20179"/>
    </source>
</evidence>
<feature type="domain" description="Mitochondrial splicing suppressor 51-like C-terminal" evidence="1">
    <location>
        <begin position="187"/>
        <end position="329"/>
    </location>
</feature>
<sequence>MGAGYTGCKMPKENDKIATNELAAVFSGPSADDTKSADRLALEYTAKVAELCEKMLGRPLARPELEFLRAQPKCTICARSDLILHGDVETPRKTLVLCSDYKLAFHCSDEHAESARLLHQAPSEELLGGLSQCQRNRQYVADVTSLKELNWEAAIGGNVEAVILGTKFAGQGAACLRHVSSLGSTAMSILYVLEQLSTNTTWTAKSELILHFIGNLDDAFERPGYMYEAILHRLLNLKMLSLFFFSPTHFPGTSMAWETKVCGDCRINGAKIVNHFCVRTYEGFIQNKAELFMNPDLCIASKSLTFIRHLPDQWRRTIQLLISRGIPTVEFLQECAATLVQDLTMVKNPFADLLTIPDAGTVTRFEAHNAWFVGAFQ</sequence>
<evidence type="ECO:0000313" key="3">
    <source>
        <dbReference type="Proteomes" id="UP001215598"/>
    </source>
</evidence>
<keyword evidence="3" id="KW-1185">Reference proteome</keyword>
<name>A0AAD7N7X0_9AGAR</name>